<accession>A0A803L117</accession>
<evidence type="ECO:0000256" key="3">
    <source>
        <dbReference type="ARBA" id="ARBA00023315"/>
    </source>
</evidence>
<reference evidence="4" key="1">
    <citation type="journal article" date="2017" name="Nature">
        <title>The genome of Chenopodium quinoa.</title>
        <authorList>
            <person name="Jarvis D.E."/>
            <person name="Ho Y.S."/>
            <person name="Lightfoot D.J."/>
            <person name="Schmoeckel S.M."/>
            <person name="Li B."/>
            <person name="Borm T.J.A."/>
            <person name="Ohyanagi H."/>
            <person name="Mineta K."/>
            <person name="Michell C.T."/>
            <person name="Saber N."/>
            <person name="Kharbatia N.M."/>
            <person name="Rupper R.R."/>
            <person name="Sharp A.R."/>
            <person name="Dally N."/>
            <person name="Boughton B.A."/>
            <person name="Woo Y.H."/>
            <person name="Gao G."/>
            <person name="Schijlen E.G.W.M."/>
            <person name="Guo X."/>
            <person name="Momin A.A."/>
            <person name="Negrao S."/>
            <person name="Al-Babili S."/>
            <person name="Gehring C."/>
            <person name="Roessner U."/>
            <person name="Jung C."/>
            <person name="Murphy K."/>
            <person name="Arold S.T."/>
            <person name="Gojobori T."/>
            <person name="van der Linden C.G."/>
            <person name="van Loo E.N."/>
            <person name="Jellen E.N."/>
            <person name="Maughan P.J."/>
            <person name="Tester M."/>
        </authorList>
    </citation>
    <scope>NUCLEOTIDE SEQUENCE [LARGE SCALE GENOMIC DNA]</scope>
    <source>
        <strain evidence="4">cv. PI 614886</strain>
    </source>
</reference>
<dbReference type="InterPro" id="IPR023213">
    <property type="entry name" value="CAT-like_dom_sf"/>
</dbReference>
<keyword evidence="3" id="KW-0012">Acyltransferase</keyword>
<evidence type="ECO:0000313" key="5">
    <source>
        <dbReference type="Proteomes" id="UP000596660"/>
    </source>
</evidence>
<dbReference type="Proteomes" id="UP000596660">
    <property type="component" value="Unplaced"/>
</dbReference>
<organism evidence="4 5">
    <name type="scientific">Chenopodium quinoa</name>
    <name type="common">Quinoa</name>
    <dbReference type="NCBI Taxonomy" id="63459"/>
    <lineage>
        <taxon>Eukaryota</taxon>
        <taxon>Viridiplantae</taxon>
        <taxon>Streptophyta</taxon>
        <taxon>Embryophyta</taxon>
        <taxon>Tracheophyta</taxon>
        <taxon>Spermatophyta</taxon>
        <taxon>Magnoliopsida</taxon>
        <taxon>eudicotyledons</taxon>
        <taxon>Gunneridae</taxon>
        <taxon>Pentapetalae</taxon>
        <taxon>Caryophyllales</taxon>
        <taxon>Chenopodiaceae</taxon>
        <taxon>Chenopodioideae</taxon>
        <taxon>Atripliceae</taxon>
        <taxon>Chenopodium</taxon>
    </lineage>
</organism>
<evidence type="ECO:0000313" key="4">
    <source>
        <dbReference type="EnsemblPlants" id="AUR62005555-RA:cds"/>
    </source>
</evidence>
<comment type="similarity">
    <text evidence="1">Belongs to the plant acyltransferase family.</text>
</comment>
<dbReference type="AlphaFoldDB" id="A0A803L117"/>
<sequence>MEVEIISKEAIKPSKPTPSHSKLHKLSCLDQLSPSIYVPVLLFYRAPMTPHDRVSLSSQLKSSLSETLTHYYPFAGKVIKDGVHIDCEDEGALFLEARAKNNLIDILTLPKLEALSMLFPDNLQWKSSKNSSVLAVQVCYFDCGGLSIGICISRKIADACTIFTFLNDWATYARKTGKNGLPSICPLFNTALSIFPPSDQIVLPELEFTTSNAVTRRYVLHSTKISELKATIVSNSKVLENPTRVEAVTSAIYKSIIQANKIRSLGLVRTYMLAQTVNMRPKMVPSLPGNTIGNIVWYFPVMIIDNDDISLETLATQMRESFLCDVARNVGEKGWLLTSGTLYTKWFGWGSPIWVRTAEYPYKNSVIMMDSKDGEGIEAWVTLDEEIMYVFESDEELLKFASLNPNINDNTQS</sequence>
<proteinExistence type="inferred from homology"/>
<dbReference type="PANTHER" id="PTHR31623">
    <property type="entry name" value="F21J9.9"/>
    <property type="match status" value="1"/>
</dbReference>
<protein>
    <submittedName>
        <fullName evidence="4">Uncharacterized protein</fullName>
    </submittedName>
</protein>
<dbReference type="Pfam" id="PF02458">
    <property type="entry name" value="Transferase"/>
    <property type="match status" value="2"/>
</dbReference>
<dbReference type="EnsemblPlants" id="AUR62005555-RA">
    <property type="protein sequence ID" value="AUR62005555-RA:cds"/>
    <property type="gene ID" value="AUR62005555"/>
</dbReference>
<name>A0A803L117_CHEQI</name>
<evidence type="ECO:0000256" key="1">
    <source>
        <dbReference type="ARBA" id="ARBA00009861"/>
    </source>
</evidence>
<keyword evidence="2" id="KW-0808">Transferase</keyword>
<keyword evidence="5" id="KW-1185">Reference proteome</keyword>
<evidence type="ECO:0000256" key="2">
    <source>
        <dbReference type="ARBA" id="ARBA00022679"/>
    </source>
</evidence>
<reference evidence="4" key="2">
    <citation type="submission" date="2021-03" db="UniProtKB">
        <authorList>
            <consortium name="EnsemblPlants"/>
        </authorList>
    </citation>
    <scope>IDENTIFICATION</scope>
</reference>
<dbReference type="Gene3D" id="3.30.559.10">
    <property type="entry name" value="Chloramphenicol acetyltransferase-like domain"/>
    <property type="match status" value="3"/>
</dbReference>
<dbReference type="PANTHER" id="PTHR31623:SF122">
    <property type="entry name" value="HXXXD-TYPE ACYL-TRANSFERASE FAMILY PROTEIN"/>
    <property type="match status" value="1"/>
</dbReference>
<dbReference type="GO" id="GO:0016746">
    <property type="term" value="F:acyltransferase activity"/>
    <property type="evidence" value="ECO:0007669"/>
    <property type="project" value="UniProtKB-KW"/>
</dbReference>
<dbReference type="Gramene" id="AUR62005555-RA">
    <property type="protein sequence ID" value="AUR62005555-RA:cds"/>
    <property type="gene ID" value="AUR62005555"/>
</dbReference>